<evidence type="ECO:0000256" key="1">
    <source>
        <dbReference type="ARBA" id="ARBA00022670"/>
    </source>
</evidence>
<evidence type="ECO:0000256" key="2">
    <source>
        <dbReference type="ARBA" id="ARBA00022723"/>
    </source>
</evidence>
<keyword evidence="5" id="KW-0482">Metalloprotease</keyword>
<dbReference type="EMBL" id="FONR01000032">
    <property type="protein sequence ID" value="SFG89792.1"/>
    <property type="molecule type" value="Genomic_DNA"/>
</dbReference>
<keyword evidence="4" id="KW-0862">Zinc</keyword>
<evidence type="ECO:0000256" key="5">
    <source>
        <dbReference type="ARBA" id="ARBA00023049"/>
    </source>
</evidence>
<dbReference type="InterPro" id="IPR028090">
    <property type="entry name" value="JAB_dom_prok"/>
</dbReference>
<proteinExistence type="predicted"/>
<dbReference type="Proteomes" id="UP000181942">
    <property type="component" value="Unassembled WGS sequence"/>
</dbReference>
<dbReference type="GO" id="GO:0008237">
    <property type="term" value="F:metallopeptidase activity"/>
    <property type="evidence" value="ECO:0007669"/>
    <property type="project" value="UniProtKB-KW"/>
</dbReference>
<dbReference type="AlphaFoldDB" id="A0A1I2VKV5"/>
<evidence type="ECO:0000259" key="6">
    <source>
        <dbReference type="Pfam" id="PF14464"/>
    </source>
</evidence>
<dbReference type="GO" id="GO:0046872">
    <property type="term" value="F:metal ion binding"/>
    <property type="evidence" value="ECO:0007669"/>
    <property type="project" value="UniProtKB-KW"/>
</dbReference>
<keyword evidence="1" id="KW-0645">Protease</keyword>
<evidence type="ECO:0000256" key="3">
    <source>
        <dbReference type="ARBA" id="ARBA00022801"/>
    </source>
</evidence>
<dbReference type="RefSeq" id="WP_107438099.1">
    <property type="nucleotide sequence ID" value="NZ_FONR01000032.1"/>
</dbReference>
<dbReference type="Gene3D" id="3.40.140.10">
    <property type="entry name" value="Cytidine Deaminase, domain 2"/>
    <property type="match status" value="1"/>
</dbReference>
<evidence type="ECO:0000256" key="4">
    <source>
        <dbReference type="ARBA" id="ARBA00022833"/>
    </source>
</evidence>
<dbReference type="SUPFAM" id="SSF102712">
    <property type="entry name" value="JAB1/MPN domain"/>
    <property type="match status" value="1"/>
</dbReference>
<reference evidence="7 8" key="1">
    <citation type="submission" date="2016-10" db="EMBL/GenBank/DDBJ databases">
        <authorList>
            <person name="de Groot N.N."/>
        </authorList>
    </citation>
    <scope>NUCLEOTIDE SEQUENCE [LARGE SCALE GENOMIC DNA]</scope>
    <source>
        <strain evidence="7 8">OK461</strain>
    </source>
</reference>
<protein>
    <submittedName>
        <fullName evidence="7">JAB domain-containing protein</fullName>
    </submittedName>
</protein>
<dbReference type="GO" id="GO:0006508">
    <property type="term" value="P:proteolysis"/>
    <property type="evidence" value="ECO:0007669"/>
    <property type="project" value="UniProtKB-KW"/>
</dbReference>
<name>A0A1I2VKV5_9ACTN</name>
<keyword evidence="2" id="KW-0479">Metal-binding</keyword>
<accession>A0A1I2VKV5</accession>
<organism evidence="7 8">
    <name type="scientific">Streptomyces mirabilis</name>
    <dbReference type="NCBI Taxonomy" id="68239"/>
    <lineage>
        <taxon>Bacteria</taxon>
        <taxon>Bacillati</taxon>
        <taxon>Actinomycetota</taxon>
        <taxon>Actinomycetes</taxon>
        <taxon>Kitasatosporales</taxon>
        <taxon>Streptomycetaceae</taxon>
        <taxon>Streptomyces</taxon>
    </lineage>
</organism>
<evidence type="ECO:0000313" key="7">
    <source>
        <dbReference type="EMBL" id="SFG89792.1"/>
    </source>
</evidence>
<evidence type="ECO:0000313" key="8">
    <source>
        <dbReference type="Proteomes" id="UP000181942"/>
    </source>
</evidence>
<dbReference type="Pfam" id="PF14464">
    <property type="entry name" value="Prok-JAB"/>
    <property type="match status" value="1"/>
</dbReference>
<gene>
    <name evidence="7" type="ORF">SAMN02787118_13252</name>
</gene>
<sequence length="298" mass="34215">MEYPIVQAPAALLRELVNACRDFLERRGGFVECGGLLIGSFDGLRCSVESLILDDQAISTPISIVFSPEVFERAQRTTSAERKGHDNYERGILGTWHGHPPSHGHYSSTDEATLFQEQMRIRTDDPALALSPRVHIIIPNYGLDIDNLRVFTMQVRPQYRIERLVDFPPLHLESAEEIRHSIEGGSNLGLLVSRNQEGPPLRLERYHPKQFLKHEDGEISIVGLWKYFPYSEVVHEFEKVFLENYYQKTRMEKFLYVRVLQSFSERYPSIGWYDCSRSASESSSITSFVELDMEVAEG</sequence>
<keyword evidence="3" id="KW-0378">Hydrolase</keyword>
<feature type="domain" description="JAB" evidence="6">
    <location>
        <begin position="31"/>
        <end position="118"/>
    </location>
</feature>